<organism evidence="1 2">
    <name type="scientific">Parathielavia hyrcaniae</name>
    <dbReference type="NCBI Taxonomy" id="113614"/>
    <lineage>
        <taxon>Eukaryota</taxon>
        <taxon>Fungi</taxon>
        <taxon>Dikarya</taxon>
        <taxon>Ascomycota</taxon>
        <taxon>Pezizomycotina</taxon>
        <taxon>Sordariomycetes</taxon>
        <taxon>Sordariomycetidae</taxon>
        <taxon>Sordariales</taxon>
        <taxon>Chaetomiaceae</taxon>
        <taxon>Parathielavia</taxon>
    </lineage>
</organism>
<reference evidence="1" key="1">
    <citation type="journal article" date="2023" name="Mol. Phylogenet. Evol.">
        <title>Genome-scale phylogeny and comparative genomics of the fungal order Sordariales.</title>
        <authorList>
            <person name="Hensen N."/>
            <person name="Bonometti L."/>
            <person name="Westerberg I."/>
            <person name="Brannstrom I.O."/>
            <person name="Guillou S."/>
            <person name="Cros-Aarteil S."/>
            <person name="Calhoun S."/>
            <person name="Haridas S."/>
            <person name="Kuo A."/>
            <person name="Mondo S."/>
            <person name="Pangilinan J."/>
            <person name="Riley R."/>
            <person name="LaButti K."/>
            <person name="Andreopoulos B."/>
            <person name="Lipzen A."/>
            <person name="Chen C."/>
            <person name="Yan M."/>
            <person name="Daum C."/>
            <person name="Ng V."/>
            <person name="Clum A."/>
            <person name="Steindorff A."/>
            <person name="Ohm R.A."/>
            <person name="Martin F."/>
            <person name="Silar P."/>
            <person name="Natvig D.O."/>
            <person name="Lalanne C."/>
            <person name="Gautier V."/>
            <person name="Ament-Velasquez S.L."/>
            <person name="Kruys A."/>
            <person name="Hutchinson M.I."/>
            <person name="Powell A.J."/>
            <person name="Barry K."/>
            <person name="Miller A.N."/>
            <person name="Grigoriev I.V."/>
            <person name="Debuchy R."/>
            <person name="Gladieux P."/>
            <person name="Hiltunen Thoren M."/>
            <person name="Johannesson H."/>
        </authorList>
    </citation>
    <scope>NUCLEOTIDE SEQUENCE</scope>
    <source>
        <strain evidence="1">CBS 757.83</strain>
    </source>
</reference>
<reference evidence="1" key="2">
    <citation type="submission" date="2023-05" db="EMBL/GenBank/DDBJ databases">
        <authorList>
            <consortium name="Lawrence Berkeley National Laboratory"/>
            <person name="Steindorff A."/>
            <person name="Hensen N."/>
            <person name="Bonometti L."/>
            <person name="Westerberg I."/>
            <person name="Brannstrom I.O."/>
            <person name="Guillou S."/>
            <person name="Cros-Aarteil S."/>
            <person name="Calhoun S."/>
            <person name="Haridas S."/>
            <person name="Kuo A."/>
            <person name="Mondo S."/>
            <person name="Pangilinan J."/>
            <person name="Riley R."/>
            <person name="Labutti K."/>
            <person name="Andreopoulos B."/>
            <person name="Lipzen A."/>
            <person name="Chen C."/>
            <person name="Yanf M."/>
            <person name="Daum C."/>
            <person name="Ng V."/>
            <person name="Clum A."/>
            <person name="Ohm R."/>
            <person name="Martin F."/>
            <person name="Silar P."/>
            <person name="Natvig D."/>
            <person name="Lalanne C."/>
            <person name="Gautier V."/>
            <person name="Ament-Velasquez S.L."/>
            <person name="Kruys A."/>
            <person name="Hutchinson M.I."/>
            <person name="Powell A.J."/>
            <person name="Barry K."/>
            <person name="Miller A.N."/>
            <person name="Grigoriev I.V."/>
            <person name="Debuchy R."/>
            <person name="Gladieux P."/>
            <person name="Thoren M.H."/>
            <person name="Johannesson H."/>
        </authorList>
    </citation>
    <scope>NUCLEOTIDE SEQUENCE</scope>
    <source>
        <strain evidence="1">CBS 757.83</strain>
    </source>
</reference>
<sequence>MGTFGPVSTIWGGLLRRYQTYPPSFLKHLPFLSWESRLLPDYSRKGTTAVMMRGEIFGPRRPLKLSSKGTSLGHGSRGAGKWEWQQQGGAWLCPVEKRTMLRQAAIFAAVASVSECFKLLRMFQPMALAALSNNNFPYLQYCVGACGVCVVSFGRY</sequence>
<comment type="caution">
    <text evidence="1">The sequence shown here is derived from an EMBL/GenBank/DDBJ whole genome shotgun (WGS) entry which is preliminary data.</text>
</comment>
<accession>A0AAN6Q5I8</accession>
<dbReference type="EMBL" id="MU863627">
    <property type="protein sequence ID" value="KAK4103943.1"/>
    <property type="molecule type" value="Genomic_DNA"/>
</dbReference>
<keyword evidence="2" id="KW-1185">Reference proteome</keyword>
<gene>
    <name evidence="1" type="ORF">N658DRAFT_236369</name>
</gene>
<dbReference type="Proteomes" id="UP001305647">
    <property type="component" value="Unassembled WGS sequence"/>
</dbReference>
<evidence type="ECO:0000313" key="2">
    <source>
        <dbReference type="Proteomes" id="UP001305647"/>
    </source>
</evidence>
<evidence type="ECO:0000313" key="1">
    <source>
        <dbReference type="EMBL" id="KAK4103943.1"/>
    </source>
</evidence>
<dbReference type="AlphaFoldDB" id="A0AAN6Q5I8"/>
<proteinExistence type="predicted"/>
<name>A0AAN6Q5I8_9PEZI</name>
<protein>
    <submittedName>
        <fullName evidence="1">Uncharacterized protein</fullName>
    </submittedName>
</protein>